<dbReference type="Proteomes" id="UP000499080">
    <property type="component" value="Unassembled WGS sequence"/>
</dbReference>
<accession>A0A4Y2KWN9</accession>
<dbReference type="AlphaFoldDB" id="A0A4Y2KWN9"/>
<sequence>GRFLSMRLEIWSKPGDLSVDSSLQWKCFRDLGLVGGGGGWGTNRESGSRRGEGGFLEPIKSDFEGSDRIGI</sequence>
<gene>
    <name evidence="1" type="ORF">AVEN_217809_1</name>
</gene>
<name>A0A4Y2KWN9_ARAVE</name>
<comment type="caution">
    <text evidence="1">The sequence shown here is derived from an EMBL/GenBank/DDBJ whole genome shotgun (WGS) entry which is preliminary data.</text>
</comment>
<feature type="non-terminal residue" evidence="1">
    <location>
        <position position="1"/>
    </location>
</feature>
<protein>
    <submittedName>
        <fullName evidence="1">Uncharacterized protein</fullName>
    </submittedName>
</protein>
<organism evidence="1 2">
    <name type="scientific">Araneus ventricosus</name>
    <name type="common">Orbweaver spider</name>
    <name type="synonym">Epeira ventricosa</name>
    <dbReference type="NCBI Taxonomy" id="182803"/>
    <lineage>
        <taxon>Eukaryota</taxon>
        <taxon>Metazoa</taxon>
        <taxon>Ecdysozoa</taxon>
        <taxon>Arthropoda</taxon>
        <taxon>Chelicerata</taxon>
        <taxon>Arachnida</taxon>
        <taxon>Araneae</taxon>
        <taxon>Araneomorphae</taxon>
        <taxon>Entelegynae</taxon>
        <taxon>Araneoidea</taxon>
        <taxon>Araneidae</taxon>
        <taxon>Araneus</taxon>
    </lineage>
</organism>
<reference evidence="1 2" key="1">
    <citation type="journal article" date="2019" name="Sci. Rep.">
        <title>Orb-weaving spider Araneus ventricosus genome elucidates the spidroin gene catalogue.</title>
        <authorList>
            <person name="Kono N."/>
            <person name="Nakamura H."/>
            <person name="Ohtoshi R."/>
            <person name="Moran D.A.P."/>
            <person name="Shinohara A."/>
            <person name="Yoshida Y."/>
            <person name="Fujiwara M."/>
            <person name="Mori M."/>
            <person name="Tomita M."/>
            <person name="Arakawa K."/>
        </authorList>
    </citation>
    <scope>NUCLEOTIDE SEQUENCE [LARGE SCALE GENOMIC DNA]</scope>
</reference>
<keyword evidence="2" id="KW-1185">Reference proteome</keyword>
<evidence type="ECO:0000313" key="2">
    <source>
        <dbReference type="Proteomes" id="UP000499080"/>
    </source>
</evidence>
<dbReference type="EMBL" id="BGPR01116326">
    <property type="protein sequence ID" value="GBN06672.1"/>
    <property type="molecule type" value="Genomic_DNA"/>
</dbReference>
<evidence type="ECO:0000313" key="1">
    <source>
        <dbReference type="EMBL" id="GBN06672.1"/>
    </source>
</evidence>
<proteinExistence type="predicted"/>